<dbReference type="InterPro" id="IPR013217">
    <property type="entry name" value="Methyltransf_12"/>
</dbReference>
<gene>
    <name evidence="3" type="ORF">BKM31_19640</name>
</gene>
<dbReference type="KEGG" id="noa:BKM31_19640"/>
<evidence type="ECO:0000256" key="1">
    <source>
        <dbReference type="SAM" id="MobiDB-lite"/>
    </source>
</evidence>
<feature type="region of interest" description="Disordered" evidence="1">
    <location>
        <begin position="48"/>
        <end position="81"/>
    </location>
</feature>
<dbReference type="EMBL" id="CP017717">
    <property type="protein sequence ID" value="AQZ63378.1"/>
    <property type="molecule type" value="Genomic_DNA"/>
</dbReference>
<dbReference type="InterPro" id="IPR050508">
    <property type="entry name" value="Methyltransf_Superfamily"/>
</dbReference>
<dbReference type="STRING" id="1909395.BKM31_19640"/>
<accession>A0A1U9ZZK0</accession>
<dbReference type="AlphaFoldDB" id="A0A1U9ZZK0"/>
<evidence type="ECO:0000313" key="3">
    <source>
        <dbReference type="EMBL" id="AQZ63378.1"/>
    </source>
</evidence>
<dbReference type="GO" id="GO:0008168">
    <property type="term" value="F:methyltransferase activity"/>
    <property type="evidence" value="ECO:0007669"/>
    <property type="project" value="TreeGrafter"/>
</dbReference>
<dbReference type="Gene3D" id="3.40.50.150">
    <property type="entry name" value="Vaccinia Virus protein VP39"/>
    <property type="match status" value="1"/>
</dbReference>
<dbReference type="SUPFAM" id="SSF53335">
    <property type="entry name" value="S-adenosyl-L-methionine-dependent methyltransferases"/>
    <property type="match status" value="1"/>
</dbReference>
<evidence type="ECO:0000313" key="4">
    <source>
        <dbReference type="Proteomes" id="UP000190797"/>
    </source>
</evidence>
<dbReference type="CDD" id="cd02440">
    <property type="entry name" value="AdoMet_MTases"/>
    <property type="match status" value="1"/>
</dbReference>
<proteinExistence type="predicted"/>
<dbReference type="RefSeq" id="WP_155127691.1">
    <property type="nucleotide sequence ID" value="NZ_CP017717.1"/>
</dbReference>
<name>A0A1U9ZZK0_9ACTN</name>
<keyword evidence="4" id="KW-1185">Reference proteome</keyword>
<dbReference type="Pfam" id="PF08242">
    <property type="entry name" value="Methyltransf_12"/>
    <property type="match status" value="1"/>
</dbReference>
<dbReference type="InterPro" id="IPR029063">
    <property type="entry name" value="SAM-dependent_MTases_sf"/>
</dbReference>
<dbReference type="PANTHER" id="PTHR42912">
    <property type="entry name" value="METHYLTRANSFERASE"/>
    <property type="match status" value="1"/>
</dbReference>
<feature type="domain" description="Methyltransferase type 12" evidence="2">
    <location>
        <begin position="223"/>
        <end position="320"/>
    </location>
</feature>
<protein>
    <recommendedName>
        <fullName evidence="2">Methyltransferase type 12 domain-containing protein</fullName>
    </recommendedName>
</protein>
<sequence length="400" mass="42761">MSPLNDRADGAGHAAIAGTDLSGAAGAVEDLDRLILLGLAAHLHRHSRLGQDAAHQPRLSPGPGQDLARQTSPYPGLGRDAAHEAGTIAGDLGAAPRHRWIAGHWLAALHEAGLVDRDPAGRYHDLRGPRRAELATARTRMEAARLALGYPAELAELMLRSLRLLPALLRDEIGVQALLYPDGEPATAEAVYRGNVISRYLNAAAAEVVRAQAERATRPLRILELGAGIGATTADLLPALAGRPVEFYLFTDLSPFFLDTARRRFEAGFLRYALLDIAHDLPGRPGELDLIVAATMAHNAPHVGRLLGQAAASLAPGGRVLLIETVREHPQSLTSMPFALSTQDGPPRRLDGRAGTTRTYLSREEWLKALEGSGLRVEVDLPRAGDPLAALSQRLLVATR</sequence>
<organism evidence="3 4">
    <name type="scientific">[Actinomadura] parvosata subsp. kistnae</name>
    <dbReference type="NCBI Taxonomy" id="1909395"/>
    <lineage>
        <taxon>Bacteria</taxon>
        <taxon>Bacillati</taxon>
        <taxon>Actinomycetota</taxon>
        <taxon>Actinomycetes</taxon>
        <taxon>Streptosporangiales</taxon>
        <taxon>Streptosporangiaceae</taxon>
        <taxon>Nonomuraea</taxon>
    </lineage>
</organism>
<reference evidence="4" key="1">
    <citation type="journal article" date="2017" name="Med. Chem. Commun.">
        <title>Nonomuraea sp. ATCC 55076 harbours the largest actinomycete chromosome to date and the kistamicin biosynthetic gene cluster.</title>
        <authorList>
            <person name="Nazari B."/>
            <person name="Forneris C.C."/>
            <person name="Gibson M.I."/>
            <person name="Moon K."/>
            <person name="Schramma K.R."/>
            <person name="Seyedsayamdost M.R."/>
        </authorList>
    </citation>
    <scope>NUCLEOTIDE SEQUENCE [LARGE SCALE GENOMIC DNA]</scope>
    <source>
        <strain evidence="4">ATCC 55076</strain>
    </source>
</reference>
<evidence type="ECO:0000259" key="2">
    <source>
        <dbReference type="Pfam" id="PF08242"/>
    </source>
</evidence>
<dbReference type="OrthoDB" id="3382693at2"/>
<dbReference type="Proteomes" id="UP000190797">
    <property type="component" value="Chromosome"/>
</dbReference>